<dbReference type="STRING" id="6248.A0A0K0EIP0"/>
<dbReference type="GO" id="GO:0005975">
    <property type="term" value="P:carbohydrate metabolic process"/>
    <property type="evidence" value="ECO:0007669"/>
    <property type="project" value="InterPro"/>
</dbReference>
<evidence type="ECO:0000313" key="7">
    <source>
        <dbReference type="WBParaSite" id="TCONS_00007898.p1"/>
    </source>
</evidence>
<name>A0A0K0EIP0_STRER</name>
<dbReference type="PRINTS" id="PR00131">
    <property type="entry name" value="GLHYDRLASE1"/>
</dbReference>
<keyword evidence="2" id="KW-0378">Hydrolase</keyword>
<keyword evidence="5" id="KW-1185">Reference proteome</keyword>
<dbReference type="WBParaSite" id="SSTP_0000934600.1">
    <property type="protein sequence ID" value="SSTP_0000934600.1"/>
    <property type="gene ID" value="SSTP_0000934600"/>
</dbReference>
<comment type="similarity">
    <text evidence="1 4">Belongs to the glycosyl hydrolase 1 family.</text>
</comment>
<proteinExistence type="inferred from homology"/>
<evidence type="ECO:0000256" key="1">
    <source>
        <dbReference type="ARBA" id="ARBA00010838"/>
    </source>
</evidence>
<dbReference type="Proteomes" id="UP000035681">
    <property type="component" value="Unplaced"/>
</dbReference>
<dbReference type="GO" id="GO:0008422">
    <property type="term" value="F:beta-glucosidase activity"/>
    <property type="evidence" value="ECO:0007669"/>
    <property type="project" value="TreeGrafter"/>
</dbReference>
<dbReference type="InterPro" id="IPR001360">
    <property type="entry name" value="Glyco_hydro_1"/>
</dbReference>
<dbReference type="PANTHER" id="PTHR10353">
    <property type="entry name" value="GLYCOSYL HYDROLASE"/>
    <property type="match status" value="1"/>
</dbReference>
<dbReference type="SUPFAM" id="SSF51445">
    <property type="entry name" value="(Trans)glycosidases"/>
    <property type="match status" value="1"/>
</dbReference>
<protein>
    <submittedName>
        <fullName evidence="6 7">Glycoside hydrolase</fullName>
    </submittedName>
</protein>
<evidence type="ECO:0000313" key="5">
    <source>
        <dbReference type="Proteomes" id="UP000035681"/>
    </source>
</evidence>
<keyword evidence="3" id="KW-0326">Glycosidase</keyword>
<sequence length="456" mass="53537">MWGMTSASYSIEGGYLMDGKGMSNWDLYSNKYMNENGNISSDCYHNLEDDLLLIKNLNITHYKFSISWSRIFPQGDSMFENKKGIDYYDKLIDGLLNINVEPIVTMVYYDIPLALEDIGGWMNDKIQDYFYKYAIYLFKRYNNKVKYWITIEDPYNMIMNGYGGTIKKWAPGGYERLSNTSIYNGFYNVLISHGKVGSYYKKNYNNGMIGISFTSIPIFPLTDNDINLSDMIFHLSFGLLTNPIFNKDGNYPNEVLELFQKKTINENRSYPRLRLLTINEINELKNSSDFIGINYYGTNNKITNINNNDILNRNNIERVYNQLSLEIDSLILRNKSIEDSLSYWIDGLKYTLKYIKKNYNDIPILITGNGIYENNIISKIRYMKENLKIINESISNNYNIIGYCVRSFLDGFEWDWGYNRRYGLYEVNFNSDNKIRKPREVVSYYKNIIKNNGYIL</sequence>
<dbReference type="PANTHER" id="PTHR10353:SF36">
    <property type="entry name" value="LP05116P"/>
    <property type="match status" value="1"/>
</dbReference>
<dbReference type="Pfam" id="PF00232">
    <property type="entry name" value="Glyco_hydro_1"/>
    <property type="match status" value="1"/>
</dbReference>
<evidence type="ECO:0000256" key="4">
    <source>
        <dbReference type="RuleBase" id="RU003690"/>
    </source>
</evidence>
<dbReference type="AlphaFoldDB" id="A0A0K0EIP0"/>
<dbReference type="Gene3D" id="3.20.20.80">
    <property type="entry name" value="Glycosidases"/>
    <property type="match status" value="1"/>
</dbReference>
<accession>A0A0K0EIP0</accession>
<organism evidence="6">
    <name type="scientific">Strongyloides stercoralis</name>
    <name type="common">Threadworm</name>
    <dbReference type="NCBI Taxonomy" id="6248"/>
    <lineage>
        <taxon>Eukaryota</taxon>
        <taxon>Metazoa</taxon>
        <taxon>Ecdysozoa</taxon>
        <taxon>Nematoda</taxon>
        <taxon>Chromadorea</taxon>
        <taxon>Rhabditida</taxon>
        <taxon>Tylenchina</taxon>
        <taxon>Panagrolaimomorpha</taxon>
        <taxon>Strongyloidoidea</taxon>
        <taxon>Strongyloididae</taxon>
        <taxon>Strongyloides</taxon>
    </lineage>
</organism>
<reference evidence="6" key="1">
    <citation type="submission" date="2015-08" db="UniProtKB">
        <authorList>
            <consortium name="WormBaseParasite"/>
        </authorList>
    </citation>
    <scope>IDENTIFICATION</scope>
</reference>
<evidence type="ECO:0000313" key="6">
    <source>
        <dbReference type="WBParaSite" id="SSTP_0000934600.1"/>
    </source>
</evidence>
<dbReference type="WBParaSite" id="TCONS_00007898.p1">
    <property type="protein sequence ID" value="TCONS_00007898.p1"/>
    <property type="gene ID" value="XLOC_005911"/>
</dbReference>
<evidence type="ECO:0000256" key="3">
    <source>
        <dbReference type="ARBA" id="ARBA00023295"/>
    </source>
</evidence>
<dbReference type="InterPro" id="IPR017853">
    <property type="entry name" value="GH"/>
</dbReference>
<evidence type="ECO:0000256" key="2">
    <source>
        <dbReference type="ARBA" id="ARBA00022801"/>
    </source>
</evidence>